<reference evidence="2" key="1">
    <citation type="submission" date="2022-08" db="EMBL/GenBank/DDBJ databases">
        <authorList>
            <person name="Marques A."/>
        </authorList>
    </citation>
    <scope>NUCLEOTIDE SEQUENCE</scope>
    <source>
        <strain evidence="2">RhyPub2mFocal</strain>
        <tissue evidence="2">Leaves</tissue>
    </source>
</reference>
<dbReference type="PANTHER" id="PTHR33116">
    <property type="entry name" value="REVERSE TRANSCRIPTASE ZINC-BINDING DOMAIN-CONTAINING PROTEIN-RELATED-RELATED"/>
    <property type="match status" value="1"/>
</dbReference>
<accession>A0AAV8EGT1</accession>
<dbReference type="Pfam" id="PF13966">
    <property type="entry name" value="zf-RVT"/>
    <property type="match status" value="1"/>
</dbReference>
<dbReference type="CDD" id="cd01650">
    <property type="entry name" value="RT_nLTR_like"/>
    <property type="match status" value="1"/>
</dbReference>
<dbReference type="GO" id="GO:0004523">
    <property type="term" value="F:RNA-DNA hybrid ribonuclease activity"/>
    <property type="evidence" value="ECO:0007669"/>
    <property type="project" value="InterPro"/>
</dbReference>
<keyword evidence="2" id="KW-0695">RNA-directed DNA polymerase</keyword>
<evidence type="ECO:0000313" key="2">
    <source>
        <dbReference type="EMBL" id="KAJ4779909.1"/>
    </source>
</evidence>
<evidence type="ECO:0000313" key="3">
    <source>
        <dbReference type="Proteomes" id="UP001140206"/>
    </source>
</evidence>
<dbReference type="PROSITE" id="PS50878">
    <property type="entry name" value="RT_POL"/>
    <property type="match status" value="1"/>
</dbReference>
<keyword evidence="2" id="KW-0548">Nucleotidyltransferase</keyword>
<dbReference type="GO" id="GO:0003676">
    <property type="term" value="F:nucleic acid binding"/>
    <property type="evidence" value="ECO:0007669"/>
    <property type="project" value="InterPro"/>
</dbReference>
<dbReference type="EMBL" id="JAMFTS010000003">
    <property type="protein sequence ID" value="KAJ4779909.1"/>
    <property type="molecule type" value="Genomic_DNA"/>
</dbReference>
<dbReference type="GO" id="GO:0003964">
    <property type="term" value="F:RNA-directed DNA polymerase activity"/>
    <property type="evidence" value="ECO:0007669"/>
    <property type="project" value="UniProtKB-KW"/>
</dbReference>
<dbReference type="InterPro" id="IPR000477">
    <property type="entry name" value="RT_dom"/>
</dbReference>
<dbReference type="InterPro" id="IPR002156">
    <property type="entry name" value="RNaseH_domain"/>
</dbReference>
<dbReference type="PANTHER" id="PTHR33116:SF86">
    <property type="entry name" value="REVERSE TRANSCRIPTASE DOMAIN-CONTAINING PROTEIN"/>
    <property type="match status" value="1"/>
</dbReference>
<protein>
    <submittedName>
        <fullName evidence="2">RNA-directed DNA polymerase (Reverse transcriptase)-related family protein</fullName>
    </submittedName>
</protein>
<sequence>MDLNFLSELPKLSEEQSALLAQLPSKIEIEQAVFQLGPDRAPGPDGMTARVVQSFWQGLGSTVIAEADKFFSSAQMHHLIASSNTILVPKIAEPTRVADFRPINVCNFIYKVISKTLTNRLKPLISSLVASTQTAFTPGREITDNVIVIREVLHSFNLTSYKKNSFCYKCDLSKAFDRMRWDYVLTVMQTYGFPSAYLNWVRACLTSAQFAIQINGKADGFIKPTRGLRQGCALSPYLFILAMDVLSRLLMHKVNNGQIKGVQIARGAPVLSSLMYADDLLIFGQASTTEASEILETLHIFCDISGQRIGHEKSKIWFSKNTPGHIRTSIAVMLRATEASTQEIYLGAPILASRHNHFTQLIDRVDNKLTNWKKITLSQAGKVVLIKAVIEPLLMYSMATTHIPSSVLDRISAKVRNFFWGFKDHKKTSLVAWKKITTHKMVGGLGLRDLKTLSDALALKCLWKLVSNQPALWTRLVLAKYLSRESIWHSNRTTRCTKLWVTMLNMRSSLKDHIQWLIGPGNTIPAFDQPWHPMWQSTRSKNASQRRLFIKDLIQAETNTWNTGKLVQHFGFGMALFIVHTYPRPPILLHISDRLVFTHATNGQFTLKKAYHLLENQYSTDPIDKLVWPIIWRDSGALPRIQMFVWKAMLNSLPQGATFAARLRRQTPACALCGLEEDSALHALFLCQRARAVWLASPLGLRTDQLPTSFREVLNFVCQTLQLGQVLMFLNILWAYWKCRCSEIYDGRKFTVQSVLTMAMELNRLSDISYFGKRSLVRQPHVQDCVIPSNQGTVCYLDGSYRAEMDAAWAYIIFKDGMLVQYGAHSDQANSPFQAEVKAMVAAIQAIHAAQLNSCTFYTDCATLQHVISMEGPPLDVEWTSYQYVFELWRHFRKNVEYICKNISRDDNVEAHNLANYARRKNLSCLGFTFPLFPPLDM</sequence>
<dbReference type="AlphaFoldDB" id="A0AAV8EGT1"/>
<dbReference type="SUPFAM" id="SSF53098">
    <property type="entry name" value="Ribonuclease H-like"/>
    <property type="match status" value="1"/>
</dbReference>
<gene>
    <name evidence="2" type="ORF">LUZ62_064166</name>
</gene>
<organism evidence="2 3">
    <name type="scientific">Rhynchospora pubera</name>
    <dbReference type="NCBI Taxonomy" id="906938"/>
    <lineage>
        <taxon>Eukaryota</taxon>
        <taxon>Viridiplantae</taxon>
        <taxon>Streptophyta</taxon>
        <taxon>Embryophyta</taxon>
        <taxon>Tracheophyta</taxon>
        <taxon>Spermatophyta</taxon>
        <taxon>Magnoliopsida</taxon>
        <taxon>Liliopsida</taxon>
        <taxon>Poales</taxon>
        <taxon>Cyperaceae</taxon>
        <taxon>Cyperoideae</taxon>
        <taxon>Rhynchosporeae</taxon>
        <taxon>Rhynchospora</taxon>
    </lineage>
</organism>
<dbReference type="Proteomes" id="UP001140206">
    <property type="component" value="Chromosome 3"/>
</dbReference>
<feature type="domain" description="Reverse transcriptase" evidence="1">
    <location>
        <begin position="69"/>
        <end position="350"/>
    </location>
</feature>
<dbReference type="InterPro" id="IPR043502">
    <property type="entry name" value="DNA/RNA_pol_sf"/>
</dbReference>
<dbReference type="InterPro" id="IPR026960">
    <property type="entry name" value="RVT-Znf"/>
</dbReference>
<proteinExistence type="predicted"/>
<dbReference type="Gene3D" id="3.30.420.10">
    <property type="entry name" value="Ribonuclease H-like superfamily/Ribonuclease H"/>
    <property type="match status" value="1"/>
</dbReference>
<dbReference type="InterPro" id="IPR012337">
    <property type="entry name" value="RNaseH-like_sf"/>
</dbReference>
<comment type="caution">
    <text evidence="2">The sequence shown here is derived from an EMBL/GenBank/DDBJ whole genome shotgun (WGS) entry which is preliminary data.</text>
</comment>
<keyword evidence="3" id="KW-1185">Reference proteome</keyword>
<name>A0AAV8EGT1_9POAL</name>
<dbReference type="Pfam" id="PF13456">
    <property type="entry name" value="RVT_3"/>
    <property type="match status" value="1"/>
</dbReference>
<dbReference type="InterPro" id="IPR036397">
    <property type="entry name" value="RNaseH_sf"/>
</dbReference>
<keyword evidence="2" id="KW-0808">Transferase</keyword>
<evidence type="ECO:0000259" key="1">
    <source>
        <dbReference type="PROSITE" id="PS50878"/>
    </source>
</evidence>
<dbReference type="SUPFAM" id="SSF56672">
    <property type="entry name" value="DNA/RNA polymerases"/>
    <property type="match status" value="1"/>
</dbReference>
<dbReference type="Pfam" id="PF00078">
    <property type="entry name" value="RVT_1"/>
    <property type="match status" value="1"/>
</dbReference>